<evidence type="ECO:0008006" key="4">
    <source>
        <dbReference type="Google" id="ProtNLM"/>
    </source>
</evidence>
<sequence length="351" mass="36609">MTAPAGGVGRRSAWPLGAAALALGFLVAPSLTGLPAAYADEPASVREAFVFADPEIVESSGLVDRGGLFRTVNDSGDDPRVFTVDPATGETVGVTTYAEDVVDVEALAPAGDGAVWVGDIGQNTGERDAVTVHRVPTGRGERTLDAPSYDLVYPGGASPDAESLLAEPGTGRLLVVTKEVFGGQVFRAPARLDPDGPNRLERVGGQRLLGIATDGAFLPDGRHLVLRNYGQAVFYSWPDLEPVGELTLPEQEQGEAISIAEDGRLHVSTEGQFTPVLFVALPDALRALLDEPEPSASASPTGPTIIETPEGFEAPEVDRSVELGPGRVNWLVGGVLGVGVVVVLLLALRPR</sequence>
<keyword evidence="1" id="KW-0812">Transmembrane</keyword>
<organism evidence="2 3">
    <name type="scientific">Nocardioides lentus</name>
    <dbReference type="NCBI Taxonomy" id="338077"/>
    <lineage>
        <taxon>Bacteria</taxon>
        <taxon>Bacillati</taxon>
        <taxon>Actinomycetota</taxon>
        <taxon>Actinomycetes</taxon>
        <taxon>Propionibacteriales</taxon>
        <taxon>Nocardioidaceae</taxon>
        <taxon>Nocardioides</taxon>
    </lineage>
</organism>
<name>A0ABP5AWT3_9ACTN</name>
<protein>
    <recommendedName>
        <fullName evidence="4">Esterase-like activity of phytase family protein</fullName>
    </recommendedName>
</protein>
<keyword evidence="3" id="KW-1185">Reference proteome</keyword>
<accession>A0ABP5AWT3</accession>
<dbReference type="EMBL" id="BAAAMY010000005">
    <property type="protein sequence ID" value="GAA1921714.1"/>
    <property type="molecule type" value="Genomic_DNA"/>
</dbReference>
<keyword evidence="1" id="KW-1133">Transmembrane helix</keyword>
<dbReference type="RefSeq" id="WP_344007479.1">
    <property type="nucleotide sequence ID" value="NZ_BAAAMY010000005.1"/>
</dbReference>
<reference evidence="3" key="1">
    <citation type="journal article" date="2019" name="Int. J. Syst. Evol. Microbiol.">
        <title>The Global Catalogue of Microorganisms (GCM) 10K type strain sequencing project: providing services to taxonomists for standard genome sequencing and annotation.</title>
        <authorList>
            <consortium name="The Broad Institute Genomics Platform"/>
            <consortium name="The Broad Institute Genome Sequencing Center for Infectious Disease"/>
            <person name="Wu L."/>
            <person name="Ma J."/>
        </authorList>
    </citation>
    <scope>NUCLEOTIDE SEQUENCE [LARGE SCALE GENOMIC DNA]</scope>
    <source>
        <strain evidence="3">JCM 14046</strain>
    </source>
</reference>
<dbReference type="Proteomes" id="UP001501612">
    <property type="component" value="Unassembled WGS sequence"/>
</dbReference>
<feature type="transmembrane region" description="Helical" evidence="1">
    <location>
        <begin position="328"/>
        <end position="348"/>
    </location>
</feature>
<evidence type="ECO:0000313" key="2">
    <source>
        <dbReference type="EMBL" id="GAA1921714.1"/>
    </source>
</evidence>
<gene>
    <name evidence="2" type="ORF">GCM10009737_23990</name>
</gene>
<evidence type="ECO:0000256" key="1">
    <source>
        <dbReference type="SAM" id="Phobius"/>
    </source>
</evidence>
<evidence type="ECO:0000313" key="3">
    <source>
        <dbReference type="Proteomes" id="UP001501612"/>
    </source>
</evidence>
<keyword evidence="1" id="KW-0472">Membrane</keyword>
<proteinExistence type="predicted"/>
<dbReference type="SUPFAM" id="SSF63829">
    <property type="entry name" value="Calcium-dependent phosphotriesterase"/>
    <property type="match status" value="1"/>
</dbReference>
<comment type="caution">
    <text evidence="2">The sequence shown here is derived from an EMBL/GenBank/DDBJ whole genome shotgun (WGS) entry which is preliminary data.</text>
</comment>